<gene>
    <name evidence="11" type="ORF">EXU48_03145</name>
</gene>
<dbReference type="InterPro" id="IPR050482">
    <property type="entry name" value="Sensor_HK_TwoCompSys"/>
</dbReference>
<dbReference type="PANTHER" id="PTHR24421:SF37">
    <property type="entry name" value="SENSOR HISTIDINE KINASE NARS"/>
    <property type="match status" value="1"/>
</dbReference>
<evidence type="ECO:0000256" key="8">
    <source>
        <dbReference type="ARBA" id="ARBA00023136"/>
    </source>
</evidence>
<proteinExistence type="predicted"/>
<feature type="transmembrane region" description="Helical" evidence="9">
    <location>
        <begin position="233"/>
        <end position="253"/>
    </location>
</feature>
<feature type="transmembrane region" description="Helical" evidence="9">
    <location>
        <begin position="142"/>
        <end position="160"/>
    </location>
</feature>
<feature type="transmembrane region" description="Helical" evidence="9">
    <location>
        <begin position="199"/>
        <end position="221"/>
    </location>
</feature>
<name>A0ABY2E6P5_9MICO</name>
<comment type="subcellular location">
    <subcellularLocation>
        <location evidence="1">Cell membrane</location>
        <topology evidence="1">Multi-pass membrane protein</topology>
    </subcellularLocation>
</comment>
<comment type="caution">
    <text evidence="11">The sequence shown here is derived from an EMBL/GenBank/DDBJ whole genome shotgun (WGS) entry which is preliminary data.</text>
</comment>
<feature type="domain" description="Signal transduction histidine kinase subgroup 3 dimerisation and phosphoacceptor" evidence="10">
    <location>
        <begin position="468"/>
        <end position="534"/>
    </location>
</feature>
<dbReference type="Pfam" id="PF07730">
    <property type="entry name" value="HisKA_3"/>
    <property type="match status" value="1"/>
</dbReference>
<keyword evidence="5 11" id="KW-0418">Kinase</keyword>
<dbReference type="SUPFAM" id="SSF55874">
    <property type="entry name" value="ATPase domain of HSP90 chaperone/DNA topoisomerase II/histidine kinase"/>
    <property type="match status" value="1"/>
</dbReference>
<evidence type="ECO:0000256" key="4">
    <source>
        <dbReference type="ARBA" id="ARBA00022692"/>
    </source>
</evidence>
<feature type="transmembrane region" description="Helical" evidence="9">
    <location>
        <begin position="51"/>
        <end position="71"/>
    </location>
</feature>
<evidence type="ECO:0000313" key="12">
    <source>
        <dbReference type="Proteomes" id="UP000504882"/>
    </source>
</evidence>
<dbReference type="CDD" id="cd16917">
    <property type="entry name" value="HATPase_UhpB-NarQ-NarX-like"/>
    <property type="match status" value="1"/>
</dbReference>
<keyword evidence="7" id="KW-0902">Two-component regulatory system</keyword>
<feature type="transmembrane region" description="Helical" evidence="9">
    <location>
        <begin position="265"/>
        <end position="289"/>
    </location>
</feature>
<keyword evidence="4 9" id="KW-0812">Transmembrane</keyword>
<evidence type="ECO:0000256" key="6">
    <source>
        <dbReference type="ARBA" id="ARBA00022989"/>
    </source>
</evidence>
<feature type="transmembrane region" description="Helical" evidence="9">
    <location>
        <begin position="78"/>
        <end position="98"/>
    </location>
</feature>
<evidence type="ECO:0000256" key="1">
    <source>
        <dbReference type="ARBA" id="ARBA00004651"/>
    </source>
</evidence>
<dbReference type="RefSeq" id="WP_133106149.1">
    <property type="nucleotide sequence ID" value="NZ_SMNA01000002.1"/>
</dbReference>
<feature type="transmembrane region" description="Helical" evidence="9">
    <location>
        <begin position="118"/>
        <end position="135"/>
    </location>
</feature>
<dbReference type="Gene3D" id="3.30.565.10">
    <property type="entry name" value="Histidine kinase-like ATPase, C-terminal domain"/>
    <property type="match status" value="1"/>
</dbReference>
<keyword evidence="8 9" id="KW-0472">Membrane</keyword>
<evidence type="ECO:0000256" key="9">
    <source>
        <dbReference type="SAM" id="Phobius"/>
    </source>
</evidence>
<keyword evidence="2" id="KW-1003">Cell membrane</keyword>
<dbReference type="InterPro" id="IPR011712">
    <property type="entry name" value="Sig_transdc_His_kin_sub3_dim/P"/>
</dbReference>
<protein>
    <submittedName>
        <fullName evidence="11">Two-component sensor histidine kinase</fullName>
    </submittedName>
</protein>
<keyword evidence="3" id="KW-0808">Transferase</keyword>
<sequence>MSEPGDGGRGGHGPPRPGFVAAWAAGLPGLLAFLGLLLFLAARPVGTVDDLFLIVDVMVGLVYGAVAALVLSRRRHPVGYLVALTALGGGLSALGGGWRMFTESRGLTPGPLADTFGWAWVPGTLALFLVVPWLVRERPLGSAWWGPATGGLISVAALAASLAGNYAMLAGVLVAAVGFGAVTAAAVEVRRRRSPESEAVGLGWLGLGTLVLAVSFVPLLAPVGTVPDWLTPALHLASQALFPAAILTVILRQRLWGIELAVSRALLAGVLTAALAGIYLVAALLAGVLVPGQGVAQAAAAAAVVIAVGPTRLWFAARIRRLVYGVAHDHWRVAGSMGTRIGRTGTDEGLLTSLVESVGTALRLESVTVRGTEWAAPPADATLRQPPGPVLAGWGSPTGTPVALPLVSGERTIGTLEATPRPGETLDLTTRGALDELAAVITAGLVLTRTAEELARTRRRLTDARLQERRVIRRELHDGLGPWLAGLRLGLQGVANTIADDPAEAGRMLRTLQHELDQRIEDVRTIARTLLPPVLEELGLEPALVELVARHRQSGFDVRLRYAVDSDLPEAVAAGCYGIASEAVLNAARHSGADGCDLEVLEDGPTVRVSCRDDGAGYRSDARAGVGTRSMRERAQDLGGTVEVHHLLPHGTAVEAIVPVRPPGVATGTPETVGTVGTVGTAGTVGTVGTVGTP</sequence>
<evidence type="ECO:0000256" key="3">
    <source>
        <dbReference type="ARBA" id="ARBA00022679"/>
    </source>
</evidence>
<feature type="transmembrane region" description="Helical" evidence="9">
    <location>
        <begin position="166"/>
        <end position="187"/>
    </location>
</feature>
<evidence type="ECO:0000256" key="2">
    <source>
        <dbReference type="ARBA" id="ARBA00022475"/>
    </source>
</evidence>
<dbReference type="PANTHER" id="PTHR24421">
    <property type="entry name" value="NITRATE/NITRITE SENSOR PROTEIN NARX-RELATED"/>
    <property type="match status" value="1"/>
</dbReference>
<dbReference type="Proteomes" id="UP000504882">
    <property type="component" value="Unassembled WGS sequence"/>
</dbReference>
<organism evidence="11 12">
    <name type="scientific">Occultella glacieicola</name>
    <dbReference type="NCBI Taxonomy" id="2518684"/>
    <lineage>
        <taxon>Bacteria</taxon>
        <taxon>Bacillati</taxon>
        <taxon>Actinomycetota</taxon>
        <taxon>Actinomycetes</taxon>
        <taxon>Micrococcales</taxon>
        <taxon>Ruaniaceae</taxon>
        <taxon>Occultella</taxon>
    </lineage>
</organism>
<dbReference type="Gene3D" id="1.20.5.1930">
    <property type="match status" value="1"/>
</dbReference>
<evidence type="ECO:0000256" key="5">
    <source>
        <dbReference type="ARBA" id="ARBA00022777"/>
    </source>
</evidence>
<feature type="transmembrane region" description="Helical" evidence="9">
    <location>
        <begin position="20"/>
        <end position="39"/>
    </location>
</feature>
<evidence type="ECO:0000259" key="10">
    <source>
        <dbReference type="Pfam" id="PF07730"/>
    </source>
</evidence>
<dbReference type="GO" id="GO:0016301">
    <property type="term" value="F:kinase activity"/>
    <property type="evidence" value="ECO:0007669"/>
    <property type="project" value="UniProtKB-KW"/>
</dbReference>
<keyword evidence="6 9" id="KW-1133">Transmembrane helix</keyword>
<reference evidence="11 12" key="1">
    <citation type="submission" date="2019-03" db="EMBL/GenBank/DDBJ databases">
        <title>Genomic features of bacteria from cold environments.</title>
        <authorList>
            <person name="Shen L."/>
        </authorList>
    </citation>
    <scope>NUCLEOTIDE SEQUENCE [LARGE SCALE GENOMIC DNA]</scope>
    <source>
        <strain evidence="12">T3246-1</strain>
    </source>
</reference>
<evidence type="ECO:0000313" key="11">
    <source>
        <dbReference type="EMBL" id="TDE97222.1"/>
    </source>
</evidence>
<dbReference type="InterPro" id="IPR036890">
    <property type="entry name" value="HATPase_C_sf"/>
</dbReference>
<dbReference type="EMBL" id="SMNA01000002">
    <property type="protein sequence ID" value="TDE97222.1"/>
    <property type="molecule type" value="Genomic_DNA"/>
</dbReference>
<feature type="transmembrane region" description="Helical" evidence="9">
    <location>
        <begin position="295"/>
        <end position="315"/>
    </location>
</feature>
<accession>A0ABY2E6P5</accession>
<keyword evidence="12" id="KW-1185">Reference proteome</keyword>
<evidence type="ECO:0000256" key="7">
    <source>
        <dbReference type="ARBA" id="ARBA00023012"/>
    </source>
</evidence>